<dbReference type="GeneID" id="69964744"/>
<keyword evidence="1" id="KW-0812">Transmembrane</keyword>
<evidence type="ECO:0000313" key="4">
    <source>
        <dbReference type="Proteomes" id="UP000241190"/>
    </source>
</evidence>
<dbReference type="Proteomes" id="UP000241190">
    <property type="component" value="Unassembled WGS sequence"/>
</dbReference>
<evidence type="ECO:0000313" key="5">
    <source>
        <dbReference type="Proteomes" id="UP000241954"/>
    </source>
</evidence>
<gene>
    <name evidence="2" type="ORF">C9I88_09795</name>
    <name evidence="3" type="ORF">C9J52_11035</name>
</gene>
<organism evidence="2 5">
    <name type="scientific">Photobacterium iliopiscarium</name>
    <dbReference type="NCBI Taxonomy" id="56192"/>
    <lineage>
        <taxon>Bacteria</taxon>
        <taxon>Pseudomonadati</taxon>
        <taxon>Pseudomonadota</taxon>
        <taxon>Gammaproteobacteria</taxon>
        <taxon>Vibrionales</taxon>
        <taxon>Vibrionaceae</taxon>
        <taxon>Photobacterium</taxon>
    </lineage>
</organism>
<feature type="transmembrane region" description="Helical" evidence="1">
    <location>
        <begin position="12"/>
        <end position="33"/>
    </location>
</feature>
<comment type="caution">
    <text evidence="2">The sequence shown here is derived from an EMBL/GenBank/DDBJ whole genome shotgun (WGS) entry which is preliminary data.</text>
</comment>
<evidence type="ECO:0000313" key="3">
    <source>
        <dbReference type="EMBL" id="PSW95656.1"/>
    </source>
</evidence>
<sequence length="156" mass="17548">MQMHRLIRQVVFYSLSAIVFYSALESAKFVYLLGSSKALYPISIFGFSLFYCTLLLLVSYSLGQKFLFEATRTNPLFTIKRQSYQTLVMMSLFTGLTVINVIVLSAFSSGKLLSSTLTDLCTLSLQYGVTTFIVTFIALFVVILINNMMVSRGKYS</sequence>
<dbReference type="OrthoDB" id="5828398at2"/>
<dbReference type="EMBL" id="PYLW01000008">
    <property type="protein sequence ID" value="PSV97074.1"/>
    <property type="molecule type" value="Genomic_DNA"/>
</dbReference>
<accession>A0A0D8PVV0</accession>
<name>A0A0D8PVV0_9GAMM</name>
<dbReference type="EMBL" id="PYOP01000016">
    <property type="protein sequence ID" value="PSW95656.1"/>
    <property type="molecule type" value="Genomic_DNA"/>
</dbReference>
<dbReference type="AlphaFoldDB" id="A0A0D8PVV0"/>
<evidence type="ECO:0000313" key="2">
    <source>
        <dbReference type="EMBL" id="PSV97074.1"/>
    </source>
</evidence>
<dbReference type="RefSeq" id="WP_045036903.1">
    <property type="nucleotide sequence ID" value="NZ_CAMRBB010000024.1"/>
</dbReference>
<protein>
    <submittedName>
        <fullName evidence="2">Uncharacterized protein</fullName>
    </submittedName>
</protein>
<feature type="transmembrane region" description="Helical" evidence="1">
    <location>
        <begin position="39"/>
        <end position="63"/>
    </location>
</feature>
<keyword evidence="1" id="KW-1133">Transmembrane helix</keyword>
<keyword evidence="1" id="KW-0472">Membrane</keyword>
<proteinExistence type="predicted"/>
<dbReference type="Proteomes" id="UP000241954">
    <property type="component" value="Unassembled WGS sequence"/>
</dbReference>
<reference evidence="2 5" key="1">
    <citation type="submission" date="2018-01" db="EMBL/GenBank/DDBJ databases">
        <title>Whole genome sequencing of Histamine producing bacteria.</title>
        <authorList>
            <person name="Butler K."/>
        </authorList>
    </citation>
    <scope>NUCLEOTIDE SEQUENCE [LARGE SCALE GENOMIC DNA]</scope>
    <source>
        <strain evidence="3 4">ATCC 51761</strain>
        <strain evidence="2 5">NCIMB 13481</strain>
    </source>
</reference>
<feature type="transmembrane region" description="Helical" evidence="1">
    <location>
        <begin position="84"/>
        <end position="107"/>
    </location>
</feature>
<feature type="transmembrane region" description="Helical" evidence="1">
    <location>
        <begin position="127"/>
        <end position="146"/>
    </location>
</feature>
<evidence type="ECO:0000256" key="1">
    <source>
        <dbReference type="SAM" id="Phobius"/>
    </source>
</evidence>
<keyword evidence="4" id="KW-1185">Reference proteome</keyword>